<sequence>MAVSISEPQVAPIEAVDRRDAALCAALLGLNNDYARELSLLDAARFDDLCRMAFAAWHIGEAALLLAFDQDARYDSENFLHLRRSFDRFVYIDRVVVAAAARGLGHAARLYARLEDAARAAGHRRLVCEVNIDPPNPGSDRFHAARGFRPIGEAQLGNGKRVGYLCRPLDAQPASTAASSSAAAR</sequence>
<dbReference type="InterPro" id="IPR050832">
    <property type="entry name" value="Bact_Acetyltransf"/>
</dbReference>
<dbReference type="Proteomes" id="UP000557688">
    <property type="component" value="Unassembled WGS sequence"/>
</dbReference>
<dbReference type="PIRSF" id="PIRSF028520">
    <property type="entry name" value="UCP028520"/>
    <property type="match status" value="1"/>
</dbReference>
<dbReference type="RefSeq" id="WP_176621740.1">
    <property type="nucleotide sequence ID" value="NZ_JABXXQ010000008.1"/>
</dbReference>
<name>A0A850NM83_9PROT</name>
<organism evidence="5 7">
    <name type="scientific">Endobacter medicaginis</name>
    <dbReference type="NCBI Taxonomy" id="1181271"/>
    <lineage>
        <taxon>Bacteria</taxon>
        <taxon>Pseudomonadati</taxon>
        <taxon>Pseudomonadota</taxon>
        <taxon>Alphaproteobacteria</taxon>
        <taxon>Acetobacterales</taxon>
        <taxon>Acetobacteraceae</taxon>
        <taxon>Endobacter</taxon>
    </lineage>
</organism>
<evidence type="ECO:0000313" key="6">
    <source>
        <dbReference type="Proteomes" id="UP000557688"/>
    </source>
</evidence>
<reference evidence="4 6" key="2">
    <citation type="submission" date="2020-08" db="EMBL/GenBank/DDBJ databases">
        <title>Genomic Encyclopedia of Type Strains, Phase III (KMG-III): the genomes of soil and plant-associated and newly described type strains.</title>
        <authorList>
            <person name="Whitman W."/>
        </authorList>
    </citation>
    <scope>NUCLEOTIDE SEQUENCE [LARGE SCALE GENOMIC DNA]</scope>
    <source>
        <strain evidence="4 6">CECT 8088</strain>
    </source>
</reference>
<accession>A0A850NM83</accession>
<dbReference type="CDD" id="cd04301">
    <property type="entry name" value="NAT_SF"/>
    <property type="match status" value="1"/>
</dbReference>
<keyword evidence="1 5" id="KW-0808">Transferase</keyword>
<dbReference type="PROSITE" id="PS51186">
    <property type="entry name" value="GNAT"/>
    <property type="match status" value="1"/>
</dbReference>
<evidence type="ECO:0000313" key="7">
    <source>
        <dbReference type="Proteomes" id="UP000565205"/>
    </source>
</evidence>
<dbReference type="Pfam" id="PF00583">
    <property type="entry name" value="Acetyltransf_1"/>
    <property type="match status" value="1"/>
</dbReference>
<keyword evidence="2" id="KW-0012">Acyltransferase</keyword>
<dbReference type="InterPro" id="IPR000182">
    <property type="entry name" value="GNAT_dom"/>
</dbReference>
<dbReference type="AlphaFoldDB" id="A0A850NM83"/>
<dbReference type="PANTHER" id="PTHR43877">
    <property type="entry name" value="AMINOALKYLPHOSPHONATE N-ACETYLTRANSFERASE-RELATED-RELATED"/>
    <property type="match status" value="1"/>
</dbReference>
<dbReference type="InterPro" id="IPR016890">
    <property type="entry name" value="UCP028520"/>
</dbReference>
<dbReference type="EMBL" id="JABXXQ010000008">
    <property type="protein sequence ID" value="NVN29006.1"/>
    <property type="molecule type" value="Genomic_DNA"/>
</dbReference>
<dbReference type="PANTHER" id="PTHR43877:SF2">
    <property type="entry name" value="AMINOALKYLPHOSPHONATE N-ACETYLTRANSFERASE-RELATED"/>
    <property type="match status" value="1"/>
</dbReference>
<evidence type="ECO:0000313" key="4">
    <source>
        <dbReference type="EMBL" id="MBB3173583.1"/>
    </source>
</evidence>
<evidence type="ECO:0000313" key="5">
    <source>
        <dbReference type="EMBL" id="NVN29006.1"/>
    </source>
</evidence>
<protein>
    <submittedName>
        <fullName evidence="5">GNAT family N-acetyltransferase</fullName>
    </submittedName>
</protein>
<evidence type="ECO:0000256" key="1">
    <source>
        <dbReference type="ARBA" id="ARBA00022679"/>
    </source>
</evidence>
<dbReference type="GO" id="GO:0016747">
    <property type="term" value="F:acyltransferase activity, transferring groups other than amino-acyl groups"/>
    <property type="evidence" value="ECO:0007669"/>
    <property type="project" value="InterPro"/>
</dbReference>
<keyword evidence="6" id="KW-1185">Reference proteome</keyword>
<reference evidence="5 7" key="1">
    <citation type="submission" date="2020-06" db="EMBL/GenBank/DDBJ databases">
        <title>Description of novel acetic acid bacteria.</title>
        <authorList>
            <person name="Sombolestani A."/>
        </authorList>
    </citation>
    <scope>NUCLEOTIDE SEQUENCE [LARGE SCALE GENOMIC DNA]</scope>
    <source>
        <strain evidence="5 7">LMG 26838</strain>
    </source>
</reference>
<comment type="caution">
    <text evidence="5">The sequence shown here is derived from an EMBL/GenBank/DDBJ whole genome shotgun (WGS) entry which is preliminary data.</text>
</comment>
<dbReference type="EMBL" id="JACHXV010000004">
    <property type="protein sequence ID" value="MBB3173583.1"/>
    <property type="molecule type" value="Genomic_DNA"/>
</dbReference>
<evidence type="ECO:0000256" key="2">
    <source>
        <dbReference type="ARBA" id="ARBA00023315"/>
    </source>
</evidence>
<dbReference type="SUPFAM" id="SSF55729">
    <property type="entry name" value="Acyl-CoA N-acyltransferases (Nat)"/>
    <property type="match status" value="1"/>
</dbReference>
<gene>
    <name evidence="4" type="ORF">FHR90_001406</name>
    <name evidence="5" type="ORF">HUK83_01405</name>
</gene>
<dbReference type="Gene3D" id="3.40.630.30">
    <property type="match status" value="1"/>
</dbReference>
<evidence type="ECO:0000259" key="3">
    <source>
        <dbReference type="PROSITE" id="PS51186"/>
    </source>
</evidence>
<feature type="domain" description="N-acetyltransferase" evidence="3">
    <location>
        <begin position="11"/>
        <end position="170"/>
    </location>
</feature>
<dbReference type="InterPro" id="IPR016181">
    <property type="entry name" value="Acyl_CoA_acyltransferase"/>
</dbReference>
<proteinExistence type="predicted"/>
<dbReference type="Proteomes" id="UP000565205">
    <property type="component" value="Unassembled WGS sequence"/>
</dbReference>